<reference evidence="3 4" key="1">
    <citation type="submission" date="2020-01" db="EMBL/GenBank/DDBJ databases">
        <title>Bacteria diversity of Porities sp.</title>
        <authorList>
            <person name="Wang G."/>
        </authorList>
    </citation>
    <scope>NUCLEOTIDE SEQUENCE [LARGE SCALE GENOMIC DNA]</scope>
    <source>
        <strain evidence="3 4">R33</strain>
    </source>
</reference>
<keyword evidence="2" id="KW-0732">Signal</keyword>
<evidence type="ECO:0000256" key="2">
    <source>
        <dbReference type="SAM" id="SignalP"/>
    </source>
</evidence>
<comment type="caution">
    <text evidence="3">The sequence shown here is derived from an EMBL/GenBank/DDBJ whole genome shotgun (WGS) entry which is preliminary data.</text>
</comment>
<name>A0A6L9EDE7_9FLAO</name>
<dbReference type="GO" id="GO:0005509">
    <property type="term" value="F:calcium ion binding"/>
    <property type="evidence" value="ECO:0007669"/>
    <property type="project" value="InterPro"/>
</dbReference>
<accession>A0A6L9EDE7</accession>
<keyword evidence="4" id="KW-1185">Reference proteome</keyword>
<feature type="compositionally biased region" description="Acidic residues" evidence="1">
    <location>
        <begin position="152"/>
        <end position="167"/>
    </location>
</feature>
<evidence type="ECO:0000313" key="3">
    <source>
        <dbReference type="EMBL" id="NAS12598.1"/>
    </source>
</evidence>
<evidence type="ECO:0000256" key="1">
    <source>
        <dbReference type="SAM" id="MobiDB-lite"/>
    </source>
</evidence>
<proteinExistence type="predicted"/>
<dbReference type="SUPFAM" id="SSF103647">
    <property type="entry name" value="TSP type-3 repeat"/>
    <property type="match status" value="1"/>
</dbReference>
<organism evidence="3 4">
    <name type="scientific">Poritiphilus flavus</name>
    <dbReference type="NCBI Taxonomy" id="2697053"/>
    <lineage>
        <taxon>Bacteria</taxon>
        <taxon>Pseudomonadati</taxon>
        <taxon>Bacteroidota</taxon>
        <taxon>Flavobacteriia</taxon>
        <taxon>Flavobacteriales</taxon>
        <taxon>Flavobacteriaceae</taxon>
        <taxon>Poritiphilus</taxon>
    </lineage>
</organism>
<gene>
    <name evidence="3" type="ORF">GTQ38_11335</name>
</gene>
<protein>
    <submittedName>
        <fullName evidence="3">DUF4270 family protein</fullName>
    </submittedName>
</protein>
<dbReference type="RefSeq" id="WP_161435632.1">
    <property type="nucleotide sequence ID" value="NZ_WXYO01000005.1"/>
</dbReference>
<feature type="signal peptide" evidence="2">
    <location>
        <begin position="1"/>
        <end position="25"/>
    </location>
</feature>
<feature type="region of interest" description="Disordered" evidence="1">
    <location>
        <begin position="137"/>
        <end position="196"/>
    </location>
</feature>
<dbReference type="EMBL" id="WXYO01000005">
    <property type="protein sequence ID" value="NAS12598.1"/>
    <property type="molecule type" value="Genomic_DNA"/>
</dbReference>
<feature type="compositionally biased region" description="Acidic residues" evidence="1">
    <location>
        <begin position="185"/>
        <end position="195"/>
    </location>
</feature>
<dbReference type="AlphaFoldDB" id="A0A6L9EDE7"/>
<dbReference type="InterPro" id="IPR028974">
    <property type="entry name" value="TSP_type-3_rpt"/>
</dbReference>
<dbReference type="Pfam" id="PF14092">
    <property type="entry name" value="DUF4270"/>
    <property type="match status" value="1"/>
</dbReference>
<dbReference type="Proteomes" id="UP000475249">
    <property type="component" value="Unassembled WGS sequence"/>
</dbReference>
<evidence type="ECO:0000313" key="4">
    <source>
        <dbReference type="Proteomes" id="UP000475249"/>
    </source>
</evidence>
<feature type="chain" id="PRO_5026785869" evidence="2">
    <location>
        <begin position="26"/>
        <end position="614"/>
    </location>
</feature>
<dbReference type="Gene3D" id="4.10.1080.10">
    <property type="entry name" value="TSP type-3 repeat"/>
    <property type="match status" value="1"/>
</dbReference>
<dbReference type="PROSITE" id="PS51257">
    <property type="entry name" value="PROKAR_LIPOPROTEIN"/>
    <property type="match status" value="1"/>
</dbReference>
<feature type="compositionally biased region" description="Basic and acidic residues" evidence="1">
    <location>
        <begin position="140"/>
        <end position="151"/>
    </location>
</feature>
<sequence>MVRFLSKKKSLLLLAGFLAILVVSCEEDLTTVGDNVIGGEPFTTGRVSYDVFAFNKKVDAVPTNRLPIYQLGFFNDPIYGRTEAQITSQITLASGANPRFGTFPQSTEDIADTDDSDATIQENETVTEVILFIPFLQNPRGDRDGDGVKDEVDNDPTDPNSDEDGDGLSDNQERLAGTDPFNPDTDGDGIGDAEDTSTAVNRFPIKRDLDSIYGMVENVENSFNLRVSRSTFFLRDLDPDTNFEESQEFFSTQQFAPAFVSDELFNGPVTITDEETLIFQEDDPDTEEDESEEAPERFQPGIRVALDTDFFQQNIIDKEGQSELLSISNFQEFFRGIHLQMTPIDRDIMVLLDLTDASITITYEFDDLDNGEIIRSESSFVLNFLTSGNAANPILGNAVNTYINEDYPAEILNQLDTGENASRIYLKGDSGSFAEIRLFAEDEAGGADFINQIKANNWIINEANLVFHVDRAALNAAGTVYEPFRLYLYNTENNFPLYNPDTENTFADSAFGVFLNYDALLEEVDENNAKYTIRITDHINNIIIRDSTNATLGLAVTPDIRITGAQNAMLSGGVERELPVGSNISPLSTVLFGSNIPNEDERKLKLEIFFTETN</sequence>
<dbReference type="InterPro" id="IPR025366">
    <property type="entry name" value="DUF4270"/>
</dbReference>